<evidence type="ECO:0008006" key="2">
    <source>
        <dbReference type="Google" id="ProtNLM"/>
    </source>
</evidence>
<reference evidence="1" key="1">
    <citation type="submission" date="2015-10" db="EMBL/GenBank/DDBJ databases">
        <authorList>
            <person name="Gilbert D.G."/>
        </authorList>
    </citation>
    <scope>NUCLEOTIDE SEQUENCE</scope>
    <source>
        <strain evidence="1">Phyl III-seqv23</strain>
    </source>
</reference>
<dbReference type="AlphaFoldDB" id="A0A0S4WRL5"/>
<accession>A0A0S4WRL5</accession>
<dbReference type="EMBL" id="LN899820">
    <property type="protein sequence ID" value="CUV53970.1"/>
    <property type="molecule type" value="Genomic_DNA"/>
</dbReference>
<evidence type="ECO:0000313" key="1">
    <source>
        <dbReference type="EMBL" id="CUV53970.1"/>
    </source>
</evidence>
<dbReference type="Pfam" id="PF13957">
    <property type="entry name" value="YafO_toxin"/>
    <property type="match status" value="1"/>
</dbReference>
<name>A0A0S4WRL5_RALSL</name>
<sequence length="150" mass="17317">MATISTTQILENHFQSTGANLQRFVADFAQWKDAGSAGEDDFYEFGKDSAYVAPRVNCEKNILRHVHIVPILDENALKKWNRKWEQFGRRTSDRVLVYVNDGGDKFLLIAVLEEPDAHEIAEMKTQQHRERMELFAQIAEEFIYNGKIIA</sequence>
<gene>
    <name evidence="1" type="ORF">RUN215_v1_200025</name>
</gene>
<protein>
    <recommendedName>
        <fullName evidence="2">Type II toxin-antitoxin system YafO family toxin</fullName>
    </recommendedName>
</protein>
<organism evidence="1">
    <name type="scientific">Ralstonia solanacearum</name>
    <name type="common">Pseudomonas solanacearum</name>
    <dbReference type="NCBI Taxonomy" id="305"/>
    <lineage>
        <taxon>Bacteria</taxon>
        <taxon>Pseudomonadati</taxon>
        <taxon>Pseudomonadota</taxon>
        <taxon>Betaproteobacteria</taxon>
        <taxon>Burkholderiales</taxon>
        <taxon>Burkholderiaceae</taxon>
        <taxon>Ralstonia</taxon>
        <taxon>Ralstonia solanacearum species complex</taxon>
    </lineage>
</organism>
<proteinExistence type="predicted"/>
<dbReference type="InterPro" id="IPR020353">
    <property type="entry name" value="Toxin_YafO"/>
</dbReference>